<dbReference type="EMBL" id="HBIN01020387">
    <property type="protein sequence ID" value="CAE0445561.1"/>
    <property type="molecule type" value="Transcribed_RNA"/>
</dbReference>
<comment type="cofactor">
    <cofactor evidence="1">
        <name>pyridoxal 5'-phosphate</name>
        <dbReference type="ChEBI" id="CHEBI:597326"/>
    </cofactor>
</comment>
<feature type="domain" description="Tryptophan synthase beta chain-like PALP" evidence="4">
    <location>
        <begin position="74"/>
        <end position="355"/>
    </location>
</feature>
<dbReference type="Pfam" id="PF00291">
    <property type="entry name" value="PALP"/>
    <property type="match status" value="2"/>
</dbReference>
<name>A0A7S3PNT7_9STRA</name>
<reference evidence="5" key="1">
    <citation type="submission" date="2021-01" db="EMBL/GenBank/DDBJ databases">
        <authorList>
            <person name="Corre E."/>
            <person name="Pelletier E."/>
            <person name="Niang G."/>
            <person name="Scheremetjew M."/>
            <person name="Finn R."/>
            <person name="Kale V."/>
            <person name="Holt S."/>
            <person name="Cochrane G."/>
            <person name="Meng A."/>
            <person name="Brown T."/>
            <person name="Cohen L."/>
        </authorList>
    </citation>
    <scope>NUCLEOTIDE SEQUENCE</scope>
    <source>
        <strain evidence="5">GSBS06</strain>
    </source>
</reference>
<dbReference type="InterPro" id="IPR001926">
    <property type="entry name" value="TrpB-like_PALP"/>
</dbReference>
<evidence type="ECO:0000256" key="2">
    <source>
        <dbReference type="ARBA" id="ARBA00007103"/>
    </source>
</evidence>
<dbReference type="SUPFAM" id="SSF53686">
    <property type="entry name" value="Tryptophan synthase beta subunit-like PLP-dependent enzymes"/>
    <property type="match status" value="2"/>
</dbReference>
<dbReference type="PANTHER" id="PTHR10314">
    <property type="entry name" value="CYSTATHIONINE BETA-SYNTHASE"/>
    <property type="match status" value="1"/>
</dbReference>
<dbReference type="FunFam" id="3.40.50.1100:FF:000003">
    <property type="entry name" value="Cystathionine beta-synthase"/>
    <property type="match status" value="1"/>
</dbReference>
<keyword evidence="3" id="KW-0663">Pyridoxal phosphate</keyword>
<dbReference type="Gene3D" id="3.40.50.1100">
    <property type="match status" value="4"/>
</dbReference>
<protein>
    <recommendedName>
        <fullName evidence="4">Tryptophan synthase beta chain-like PALP domain-containing protein</fullName>
    </recommendedName>
</protein>
<dbReference type="CDD" id="cd01561">
    <property type="entry name" value="CBS_like"/>
    <property type="match status" value="2"/>
</dbReference>
<organism evidence="5">
    <name type="scientific">Aplanochytrium stocchinoi</name>
    <dbReference type="NCBI Taxonomy" id="215587"/>
    <lineage>
        <taxon>Eukaryota</taxon>
        <taxon>Sar</taxon>
        <taxon>Stramenopiles</taxon>
        <taxon>Bigyra</taxon>
        <taxon>Labyrinthulomycetes</taxon>
        <taxon>Thraustochytrida</taxon>
        <taxon>Thraustochytriidae</taxon>
        <taxon>Aplanochytrium</taxon>
    </lineage>
</organism>
<accession>A0A7S3PNT7</accession>
<dbReference type="AlphaFoldDB" id="A0A7S3PNT7"/>
<proteinExistence type="inferred from homology"/>
<dbReference type="InterPro" id="IPR050214">
    <property type="entry name" value="Cys_Synth/Cystath_Beta-Synth"/>
</dbReference>
<dbReference type="PROSITE" id="PS00901">
    <property type="entry name" value="CYS_SYNTHASE"/>
    <property type="match status" value="1"/>
</dbReference>
<gene>
    <name evidence="5" type="ORF">ASTO00021_LOCUS15574</name>
</gene>
<evidence type="ECO:0000259" key="4">
    <source>
        <dbReference type="Pfam" id="PF00291"/>
    </source>
</evidence>
<dbReference type="InterPro" id="IPR001216">
    <property type="entry name" value="P-phosphate_BS"/>
</dbReference>
<sequence length="748" mass="81770">MVYKSTMENNNNDNMDKFSKVSRHAQAVVAHLERFHQDDPETTNSHSESKRFEVGEIPELETPTVEVYAPKFQELVGRTPLVDLTCILGPPETVPDNVKLVAKLEFLNPGLSAKDRLAWSILQSAVADGELHFGMTVITELDLNFGDNDTTSAVAMVCAMLGCKCEIVVPPESSSETKKKIQALESHGAVIVQPGTEATSGETKQNKLCDFAKGLAAAKPDQYFYFDRYEKAVNANAYYDTLGPEIWKQTKGMVTHFVSSGYTGGTISGVGRFFKEASKGQIQLDLAVANNHNDNDSIIGKSVSELSMDIPTQTVDVSDCEAMRMCHQLARSQGLLCGPVSGMNVAAALKVAQTLIEKEHRKEGTSNKDKAPIIICTVLPDNGIKYLDTLFNACWIKASYGIELEAIEPLNRQFKESSSSFEKLQAFRVVDIIGETPLIDLTHYVNNVNDCKARLLAKVEFFNPGFSIKDRIVRNIFTTAEKNGVLQPGMTVVAASSGNTGAATAMMCAIRGYKCIITTSQKCSQEKMDAIRAYGAELLVSPPGAQEGDENHYMNMAKNMAKTNPDWFDVDQYQNPYNPEAHCLTLGPEIWEQTNGKITHFIAAGSTGGTVCGTTRCLKERNPNIRSVLADPVGSIFTEYFHKRTHGKPGKFLVEGVGKGSIPGCMDIDVIDEVLPVKDCQAFRMCSKMAREEGILAGGSAGLNVFAGIVLANRLTTPGIVVTVLPDSGIKYQSKVYCREWLETNQVL</sequence>
<feature type="domain" description="Tryptophan synthase beta chain-like PALP" evidence="4">
    <location>
        <begin position="431"/>
        <end position="727"/>
    </location>
</feature>
<evidence type="ECO:0000256" key="1">
    <source>
        <dbReference type="ARBA" id="ARBA00001933"/>
    </source>
</evidence>
<evidence type="ECO:0000313" key="5">
    <source>
        <dbReference type="EMBL" id="CAE0445561.1"/>
    </source>
</evidence>
<dbReference type="InterPro" id="IPR036052">
    <property type="entry name" value="TrpB-like_PALP_sf"/>
</dbReference>
<evidence type="ECO:0000256" key="3">
    <source>
        <dbReference type="ARBA" id="ARBA00022898"/>
    </source>
</evidence>
<comment type="similarity">
    <text evidence="2">Belongs to the cysteine synthase/cystathionine beta-synthase family.</text>
</comment>
<dbReference type="GO" id="GO:0006535">
    <property type="term" value="P:cysteine biosynthetic process from serine"/>
    <property type="evidence" value="ECO:0007669"/>
    <property type="project" value="InterPro"/>
</dbReference>